<protein>
    <submittedName>
        <fullName evidence="1">Uncharacterized protein</fullName>
    </submittedName>
</protein>
<evidence type="ECO:0000313" key="2">
    <source>
        <dbReference type="Proteomes" id="UP001630127"/>
    </source>
</evidence>
<organism evidence="1 2">
    <name type="scientific">Cinchona calisaya</name>
    <dbReference type="NCBI Taxonomy" id="153742"/>
    <lineage>
        <taxon>Eukaryota</taxon>
        <taxon>Viridiplantae</taxon>
        <taxon>Streptophyta</taxon>
        <taxon>Embryophyta</taxon>
        <taxon>Tracheophyta</taxon>
        <taxon>Spermatophyta</taxon>
        <taxon>Magnoliopsida</taxon>
        <taxon>eudicotyledons</taxon>
        <taxon>Gunneridae</taxon>
        <taxon>Pentapetalae</taxon>
        <taxon>asterids</taxon>
        <taxon>lamiids</taxon>
        <taxon>Gentianales</taxon>
        <taxon>Rubiaceae</taxon>
        <taxon>Cinchonoideae</taxon>
        <taxon>Cinchoneae</taxon>
        <taxon>Cinchona</taxon>
    </lineage>
</organism>
<proteinExistence type="predicted"/>
<evidence type="ECO:0000313" key="1">
    <source>
        <dbReference type="EMBL" id="KAL3502446.1"/>
    </source>
</evidence>
<dbReference type="Proteomes" id="UP001630127">
    <property type="component" value="Unassembled WGS sequence"/>
</dbReference>
<gene>
    <name evidence="1" type="ORF">ACH5RR_036895</name>
</gene>
<sequence>LWRNLRAVEPGSSGILIGRQCRQSYGIEVKLYVVCACKTGCNLPFEHWLFWLLQPSLYAICGPSLYTFAH</sequence>
<dbReference type="AlphaFoldDB" id="A0ABD2Y4J5"/>
<name>A0ABD2Y4J5_9GENT</name>
<feature type="non-terminal residue" evidence="1">
    <location>
        <position position="1"/>
    </location>
</feature>
<accession>A0ABD2Y4J5</accession>
<keyword evidence="2" id="KW-1185">Reference proteome</keyword>
<reference evidence="1 2" key="1">
    <citation type="submission" date="2024-11" db="EMBL/GenBank/DDBJ databases">
        <title>A near-complete genome assembly of Cinchona calisaya.</title>
        <authorList>
            <person name="Lian D.C."/>
            <person name="Zhao X.W."/>
            <person name="Wei L."/>
        </authorList>
    </citation>
    <scope>NUCLEOTIDE SEQUENCE [LARGE SCALE GENOMIC DNA]</scope>
    <source>
        <tissue evidence="1">Nenye</tissue>
    </source>
</reference>
<dbReference type="EMBL" id="JBJUIK010000015">
    <property type="protein sequence ID" value="KAL3502446.1"/>
    <property type="molecule type" value="Genomic_DNA"/>
</dbReference>
<comment type="caution">
    <text evidence="1">The sequence shown here is derived from an EMBL/GenBank/DDBJ whole genome shotgun (WGS) entry which is preliminary data.</text>
</comment>